<reference evidence="1" key="1">
    <citation type="submission" date="2022-12" db="EMBL/GenBank/DDBJ databases">
        <title>Paracoccus sp. EF6 isolated from a lake water.</title>
        <authorList>
            <person name="Liu H."/>
        </authorList>
    </citation>
    <scope>NUCLEOTIDE SEQUENCE</scope>
    <source>
        <strain evidence="1">EF6</strain>
    </source>
</reference>
<organism evidence="1 2">
    <name type="scientific">Paracoccus benzoatiresistens</name>
    <dbReference type="NCBI Taxonomy" id="2997341"/>
    <lineage>
        <taxon>Bacteria</taxon>
        <taxon>Pseudomonadati</taxon>
        <taxon>Pseudomonadota</taxon>
        <taxon>Alphaproteobacteria</taxon>
        <taxon>Rhodobacterales</taxon>
        <taxon>Paracoccaceae</taxon>
        <taxon>Paracoccus</taxon>
    </lineage>
</organism>
<dbReference type="Proteomes" id="UP001149822">
    <property type="component" value="Unassembled WGS sequence"/>
</dbReference>
<comment type="caution">
    <text evidence="1">The sequence shown here is derived from an EMBL/GenBank/DDBJ whole genome shotgun (WGS) entry which is preliminary data.</text>
</comment>
<name>A0ABT4J5R8_9RHOB</name>
<feature type="non-terminal residue" evidence="1">
    <location>
        <position position="61"/>
    </location>
</feature>
<protein>
    <submittedName>
        <fullName evidence="1">Uncharacterized protein</fullName>
    </submittedName>
</protein>
<accession>A0ABT4J5R8</accession>
<proteinExistence type="predicted"/>
<evidence type="ECO:0000313" key="2">
    <source>
        <dbReference type="Proteomes" id="UP001149822"/>
    </source>
</evidence>
<keyword evidence="2" id="KW-1185">Reference proteome</keyword>
<sequence length="61" mass="6614">MTGRKTVLGTIPDPRASRGDFSWPKAVFPEWFGRQTAPPYPITRASAVSMASVMRSMSAGV</sequence>
<dbReference type="RefSeq" id="WP_268941979.1">
    <property type="nucleotide sequence ID" value="NZ_JAPTYD010000011.1"/>
</dbReference>
<evidence type="ECO:0000313" key="1">
    <source>
        <dbReference type="EMBL" id="MCZ0961962.1"/>
    </source>
</evidence>
<dbReference type="EMBL" id="JAPTYD010000011">
    <property type="protein sequence ID" value="MCZ0961962.1"/>
    <property type="molecule type" value="Genomic_DNA"/>
</dbReference>
<gene>
    <name evidence="1" type="ORF">OU682_10075</name>
</gene>